<evidence type="ECO:0000256" key="11">
    <source>
        <dbReference type="ARBA" id="ARBA00023163"/>
    </source>
</evidence>
<dbReference type="PROSITE" id="PS51755">
    <property type="entry name" value="OMPR_PHOB"/>
    <property type="match status" value="1"/>
</dbReference>
<evidence type="ECO:0000256" key="7">
    <source>
        <dbReference type="ARBA" id="ARBA00023012"/>
    </source>
</evidence>
<evidence type="ECO:0000313" key="18">
    <source>
        <dbReference type="Proteomes" id="UP000092952"/>
    </source>
</evidence>
<dbReference type="InterPro" id="IPR001789">
    <property type="entry name" value="Sig_transdc_resp-reg_receiver"/>
</dbReference>
<keyword evidence="11" id="KW-0804">Transcription</keyword>
<dbReference type="STRING" id="1810504.PG2T_08865"/>
<evidence type="ECO:0000259" key="16">
    <source>
        <dbReference type="PROSITE" id="PS51755"/>
    </source>
</evidence>
<evidence type="ECO:0000256" key="3">
    <source>
        <dbReference type="ARBA" id="ARBA00022448"/>
    </source>
</evidence>
<dbReference type="KEGG" id="gbi:PG2T_08865"/>
<proteinExistence type="predicted"/>
<dbReference type="Pfam" id="PF00486">
    <property type="entry name" value="Trans_reg_C"/>
    <property type="match status" value="1"/>
</dbReference>
<keyword evidence="8" id="KW-0805">Transcription regulation</keyword>
<evidence type="ECO:0000256" key="2">
    <source>
        <dbReference type="ARBA" id="ARBA00013332"/>
    </source>
</evidence>
<dbReference type="PROSITE" id="PS50110">
    <property type="entry name" value="RESPONSE_REGULATORY"/>
    <property type="match status" value="1"/>
</dbReference>
<dbReference type="EMBL" id="CP014671">
    <property type="protein sequence ID" value="ANX04275.1"/>
    <property type="molecule type" value="Genomic_DNA"/>
</dbReference>
<evidence type="ECO:0000256" key="8">
    <source>
        <dbReference type="ARBA" id="ARBA00023015"/>
    </source>
</evidence>
<feature type="domain" description="Response regulatory" evidence="15">
    <location>
        <begin position="4"/>
        <end position="120"/>
    </location>
</feature>
<feature type="modified residue" description="4-aspartylphosphate" evidence="13">
    <location>
        <position position="53"/>
    </location>
</feature>
<evidence type="ECO:0000256" key="14">
    <source>
        <dbReference type="PROSITE-ProRule" id="PRU01091"/>
    </source>
</evidence>
<dbReference type="Gene3D" id="3.40.50.2300">
    <property type="match status" value="1"/>
</dbReference>
<dbReference type="SMART" id="SM00862">
    <property type="entry name" value="Trans_reg_C"/>
    <property type="match status" value="1"/>
</dbReference>
<dbReference type="InterPro" id="IPR011006">
    <property type="entry name" value="CheY-like_superfamily"/>
</dbReference>
<dbReference type="InterPro" id="IPR036388">
    <property type="entry name" value="WH-like_DNA-bd_sf"/>
</dbReference>
<reference evidence="18" key="1">
    <citation type="submission" date="2016-03" db="EMBL/GenBank/DDBJ databases">
        <title>Complete genome sequence of Solimmundus cernigliae, representing a novel lineage of polycyclic aromatic hydrocarbon degraders within the Gammaproteobacteria.</title>
        <authorList>
            <person name="Singleton D.R."/>
            <person name="Dickey A.N."/>
            <person name="Scholl E.H."/>
            <person name="Wright F.A."/>
            <person name="Aitken M.D."/>
        </authorList>
    </citation>
    <scope>NUCLEOTIDE SEQUENCE [LARGE SCALE GENOMIC DNA]</scope>
    <source>
        <strain evidence="18">TR3.2</strain>
    </source>
</reference>
<dbReference type="SUPFAM" id="SSF46894">
    <property type="entry name" value="C-terminal effector domain of the bipartite response regulators"/>
    <property type="match status" value="1"/>
</dbReference>
<dbReference type="OrthoDB" id="9802426at2"/>
<dbReference type="RefSeq" id="WP_068804321.1">
    <property type="nucleotide sequence ID" value="NZ_CP014671.1"/>
</dbReference>
<keyword evidence="6" id="KW-0592">Phosphate transport</keyword>
<dbReference type="FunFam" id="1.10.10.10:FF:000011">
    <property type="entry name" value="Phosphate regulon transcriptional regulator PhoB"/>
    <property type="match status" value="1"/>
</dbReference>
<keyword evidence="3" id="KW-0813">Transport</keyword>
<dbReference type="Pfam" id="PF00072">
    <property type="entry name" value="Response_reg"/>
    <property type="match status" value="1"/>
</dbReference>
<evidence type="ECO:0000256" key="13">
    <source>
        <dbReference type="PROSITE-ProRule" id="PRU00169"/>
    </source>
</evidence>
<keyword evidence="9 14" id="KW-0238">DNA-binding</keyword>
<dbReference type="FunFam" id="3.40.50.2300:FF:000001">
    <property type="entry name" value="DNA-binding response regulator PhoB"/>
    <property type="match status" value="1"/>
</dbReference>
<dbReference type="AlphaFoldDB" id="A0A1B1YU20"/>
<keyword evidence="4" id="KW-0963">Cytoplasm</keyword>
<dbReference type="GO" id="GO:0000976">
    <property type="term" value="F:transcription cis-regulatory region binding"/>
    <property type="evidence" value="ECO:0007669"/>
    <property type="project" value="TreeGrafter"/>
</dbReference>
<dbReference type="GO" id="GO:0006355">
    <property type="term" value="P:regulation of DNA-templated transcription"/>
    <property type="evidence" value="ECO:0007669"/>
    <property type="project" value="InterPro"/>
</dbReference>
<keyword evidence="7" id="KW-0902">Two-component regulatory system</keyword>
<evidence type="ECO:0000256" key="12">
    <source>
        <dbReference type="ARBA" id="ARBA00024735"/>
    </source>
</evidence>
<organism evidence="17 18">
    <name type="scientific">Immundisolibacter cernigliae</name>
    <dbReference type="NCBI Taxonomy" id="1810504"/>
    <lineage>
        <taxon>Bacteria</taxon>
        <taxon>Pseudomonadati</taxon>
        <taxon>Pseudomonadota</taxon>
        <taxon>Gammaproteobacteria</taxon>
        <taxon>Immundisolibacterales</taxon>
        <taxon>Immundisolibacteraceae</taxon>
        <taxon>Immundisolibacter</taxon>
    </lineage>
</organism>
<dbReference type="GO" id="GO:0006817">
    <property type="term" value="P:phosphate ion transport"/>
    <property type="evidence" value="ECO:0007669"/>
    <property type="project" value="UniProtKB-KW"/>
</dbReference>
<evidence type="ECO:0000256" key="6">
    <source>
        <dbReference type="ARBA" id="ARBA00022592"/>
    </source>
</evidence>
<dbReference type="GO" id="GO:0032993">
    <property type="term" value="C:protein-DNA complex"/>
    <property type="evidence" value="ECO:0007669"/>
    <property type="project" value="TreeGrafter"/>
</dbReference>
<feature type="domain" description="OmpR/PhoB-type" evidence="16">
    <location>
        <begin position="129"/>
        <end position="227"/>
    </location>
</feature>
<keyword evidence="10" id="KW-0010">Activator</keyword>
<dbReference type="PANTHER" id="PTHR48111:SF40">
    <property type="entry name" value="PHOSPHATE REGULON TRANSCRIPTIONAL REGULATORY PROTEIN PHOB"/>
    <property type="match status" value="1"/>
</dbReference>
<comment type="subcellular location">
    <subcellularLocation>
        <location evidence="1">Cytoplasm</location>
    </subcellularLocation>
</comment>
<dbReference type="NCBIfam" id="TIGR02154">
    <property type="entry name" value="PhoB"/>
    <property type="match status" value="1"/>
</dbReference>
<dbReference type="InterPro" id="IPR039420">
    <property type="entry name" value="WalR-like"/>
</dbReference>
<dbReference type="Gene3D" id="1.10.10.10">
    <property type="entry name" value="Winged helix-like DNA-binding domain superfamily/Winged helix DNA-binding domain"/>
    <property type="match status" value="1"/>
</dbReference>
<evidence type="ECO:0000256" key="4">
    <source>
        <dbReference type="ARBA" id="ARBA00022490"/>
    </source>
</evidence>
<dbReference type="FunCoup" id="A0A1B1YU20">
    <property type="interactions" value="317"/>
</dbReference>
<comment type="function">
    <text evidence="12">This protein is a positive regulator for the phosphate regulon. Transcription of this operon is positively regulated by PhoB and PhoR when phosphate is limited.</text>
</comment>
<dbReference type="InterPro" id="IPR001867">
    <property type="entry name" value="OmpR/PhoB-type_DNA-bd"/>
</dbReference>
<evidence type="ECO:0000313" key="17">
    <source>
        <dbReference type="EMBL" id="ANX04275.1"/>
    </source>
</evidence>
<evidence type="ECO:0000259" key="15">
    <source>
        <dbReference type="PROSITE" id="PS50110"/>
    </source>
</evidence>
<evidence type="ECO:0000256" key="9">
    <source>
        <dbReference type="ARBA" id="ARBA00023125"/>
    </source>
</evidence>
<sequence>MPIRILIVEDEPAICEMLTFALSDSGYRCDVATDVRAARSLVADSNPDLIVLDWMLPGQSGIEFARELKRDPGTRDIPVIMLTARTQEADVVTGLDAGADDYIPKPFSPRELAARIKAVLRRASPHAAGEELAVDGLRLDPVDHRVVSGEGELKIGPTEFRLLQFLMAHPDRVYSRSQLIDQVWGRNVYIEERTVDVHVRRLREALSPAGKDRLIQTVRGAGYRLSAKG</sequence>
<keyword evidence="5 13" id="KW-0597">Phosphoprotein</keyword>
<dbReference type="SUPFAM" id="SSF52172">
    <property type="entry name" value="CheY-like"/>
    <property type="match status" value="1"/>
</dbReference>
<protein>
    <recommendedName>
        <fullName evidence="2">Phosphate regulon transcriptional regulatory protein PhoB</fullName>
    </recommendedName>
</protein>
<dbReference type="CDD" id="cd17618">
    <property type="entry name" value="REC_OmpR_PhoB"/>
    <property type="match status" value="1"/>
</dbReference>
<name>A0A1B1YU20_9GAMM</name>
<dbReference type="Proteomes" id="UP000092952">
    <property type="component" value="Chromosome"/>
</dbReference>
<dbReference type="GO" id="GO:0005829">
    <property type="term" value="C:cytosol"/>
    <property type="evidence" value="ECO:0007669"/>
    <property type="project" value="TreeGrafter"/>
</dbReference>
<dbReference type="InterPro" id="IPR011879">
    <property type="entry name" value="Sig_transdc_resp-reg_PhoB"/>
</dbReference>
<feature type="DNA-binding region" description="OmpR/PhoB-type" evidence="14">
    <location>
        <begin position="129"/>
        <end position="227"/>
    </location>
</feature>
<evidence type="ECO:0000256" key="5">
    <source>
        <dbReference type="ARBA" id="ARBA00022553"/>
    </source>
</evidence>
<dbReference type="PANTHER" id="PTHR48111">
    <property type="entry name" value="REGULATOR OF RPOS"/>
    <property type="match status" value="1"/>
</dbReference>
<dbReference type="Gene3D" id="6.10.250.690">
    <property type="match status" value="1"/>
</dbReference>
<evidence type="ECO:0000256" key="1">
    <source>
        <dbReference type="ARBA" id="ARBA00004496"/>
    </source>
</evidence>
<dbReference type="CDD" id="cd00383">
    <property type="entry name" value="trans_reg_C"/>
    <property type="match status" value="1"/>
</dbReference>
<dbReference type="SMART" id="SM00448">
    <property type="entry name" value="REC"/>
    <property type="match status" value="1"/>
</dbReference>
<gene>
    <name evidence="17" type="ORF">PG2T_08865</name>
</gene>
<accession>A0A1B1YU20</accession>
<dbReference type="GO" id="GO:0000156">
    <property type="term" value="F:phosphorelay response regulator activity"/>
    <property type="evidence" value="ECO:0007669"/>
    <property type="project" value="InterPro"/>
</dbReference>
<evidence type="ECO:0000256" key="10">
    <source>
        <dbReference type="ARBA" id="ARBA00023159"/>
    </source>
</evidence>
<keyword evidence="18" id="KW-1185">Reference proteome</keyword>
<dbReference type="InParanoid" id="A0A1B1YU20"/>
<dbReference type="InterPro" id="IPR016032">
    <property type="entry name" value="Sig_transdc_resp-reg_C-effctor"/>
</dbReference>